<name>A0A542ZJR4_9MICO</name>
<comment type="caution">
    <text evidence="1">The sequence shown here is derived from an EMBL/GenBank/DDBJ whole genome shotgun (WGS) entry which is preliminary data.</text>
</comment>
<dbReference type="OrthoDB" id="5197182at2"/>
<accession>A0A542ZJR4</accession>
<proteinExistence type="predicted"/>
<evidence type="ECO:0000313" key="2">
    <source>
        <dbReference type="Proteomes" id="UP000319514"/>
    </source>
</evidence>
<dbReference type="Proteomes" id="UP000319514">
    <property type="component" value="Unassembled WGS sequence"/>
</dbReference>
<dbReference type="AlphaFoldDB" id="A0A542ZJR4"/>
<organism evidence="1 2">
    <name type="scientific">Oryzihumus leptocrescens</name>
    <dbReference type="NCBI Taxonomy" id="297536"/>
    <lineage>
        <taxon>Bacteria</taxon>
        <taxon>Bacillati</taxon>
        <taxon>Actinomycetota</taxon>
        <taxon>Actinomycetes</taxon>
        <taxon>Micrococcales</taxon>
        <taxon>Intrasporangiaceae</taxon>
        <taxon>Oryzihumus</taxon>
    </lineage>
</organism>
<dbReference type="RefSeq" id="WP_141788454.1">
    <property type="nucleotide sequence ID" value="NZ_BAAAKX010000002.1"/>
</dbReference>
<protein>
    <submittedName>
        <fullName evidence="1">Uncharacterized protein</fullName>
    </submittedName>
</protein>
<dbReference type="EMBL" id="VFOQ01000001">
    <property type="protein sequence ID" value="TQL60574.1"/>
    <property type="molecule type" value="Genomic_DNA"/>
</dbReference>
<gene>
    <name evidence="1" type="ORF">FB474_1969</name>
</gene>
<keyword evidence="2" id="KW-1185">Reference proteome</keyword>
<evidence type="ECO:0000313" key="1">
    <source>
        <dbReference type="EMBL" id="TQL60574.1"/>
    </source>
</evidence>
<reference evidence="1 2" key="1">
    <citation type="submission" date="2019-06" db="EMBL/GenBank/DDBJ databases">
        <title>Sequencing the genomes of 1000 actinobacteria strains.</title>
        <authorList>
            <person name="Klenk H.-P."/>
        </authorList>
    </citation>
    <scope>NUCLEOTIDE SEQUENCE [LARGE SCALE GENOMIC DNA]</scope>
    <source>
        <strain evidence="1 2">DSM 18082</strain>
    </source>
</reference>
<sequence>MDPRLVEALEPVLRDARSTVGVVPEICDRSWADDPRPTWAGSDPVAPEQLWAEMHAPDGSIWGVWVLADDPPAERVVRAADQVQEWVVEQLWGLRRSTSWPGCPEHPDTHPLAPTLWDGVPVWACPRSGRVACEIGALGR</sequence>